<sequence length="79" mass="9035">MSNVLPLRTAKQREERLPDDVLDAAERCIDEIGLAATSFALIAERTRLSCRSLLQRFEDKDALVRALLEGNYMRAIRQM</sequence>
<gene>
    <name evidence="4" type="ORF">XOC_1242</name>
</gene>
<dbReference type="Pfam" id="PF00440">
    <property type="entry name" value="TetR_N"/>
    <property type="match status" value="1"/>
</dbReference>
<evidence type="ECO:0000256" key="1">
    <source>
        <dbReference type="ARBA" id="ARBA00023125"/>
    </source>
</evidence>
<dbReference type="AlphaFoldDB" id="G7TGN6"/>
<dbReference type="HOGENOM" id="CLU_2605212_0_0_6"/>
<dbReference type="KEGG" id="xor:XOC_1242"/>
<evidence type="ECO:0000313" key="4">
    <source>
        <dbReference type="EMBL" id="AEQ95430.1"/>
    </source>
</evidence>
<protein>
    <submittedName>
        <fullName evidence="4">Transcriptional regulator uid family</fullName>
    </submittedName>
</protein>
<feature type="domain" description="HTH tetR-type" evidence="3">
    <location>
        <begin position="15"/>
        <end position="75"/>
    </location>
</feature>
<dbReference type="InterPro" id="IPR001647">
    <property type="entry name" value="HTH_TetR"/>
</dbReference>
<dbReference type="GO" id="GO:0003677">
    <property type="term" value="F:DNA binding"/>
    <property type="evidence" value="ECO:0007669"/>
    <property type="project" value="UniProtKB-UniRule"/>
</dbReference>
<accession>G7TGN6</accession>
<dbReference type="Proteomes" id="UP000008851">
    <property type="component" value="Chromosome"/>
</dbReference>
<dbReference type="Gene3D" id="1.10.357.10">
    <property type="entry name" value="Tetracycline Repressor, domain 2"/>
    <property type="match status" value="1"/>
</dbReference>
<dbReference type="PROSITE" id="PS50977">
    <property type="entry name" value="HTH_TETR_2"/>
    <property type="match status" value="1"/>
</dbReference>
<dbReference type="InterPro" id="IPR009057">
    <property type="entry name" value="Homeodomain-like_sf"/>
</dbReference>
<evidence type="ECO:0000259" key="3">
    <source>
        <dbReference type="PROSITE" id="PS50977"/>
    </source>
</evidence>
<dbReference type="EMBL" id="CP003057">
    <property type="protein sequence ID" value="AEQ95430.1"/>
    <property type="molecule type" value="Genomic_DNA"/>
</dbReference>
<dbReference type="eggNOG" id="COG1309">
    <property type="taxonomic scope" value="Bacteria"/>
</dbReference>
<proteinExistence type="predicted"/>
<evidence type="ECO:0000313" key="5">
    <source>
        <dbReference type="Proteomes" id="UP000008851"/>
    </source>
</evidence>
<name>G7TGN6_XANOB</name>
<dbReference type="SUPFAM" id="SSF46689">
    <property type="entry name" value="Homeodomain-like"/>
    <property type="match status" value="1"/>
</dbReference>
<keyword evidence="1 2" id="KW-0238">DNA-binding</keyword>
<evidence type="ECO:0000256" key="2">
    <source>
        <dbReference type="PROSITE-ProRule" id="PRU00335"/>
    </source>
</evidence>
<reference evidence="4 5" key="1">
    <citation type="journal article" date="2011" name="J. Bacteriol.">
        <title>Two new complete genome sequences offer insight into host and tissue specificity of plant pathogenic Xanthomonas spp.</title>
        <authorList>
            <person name="Bogdanove A.J."/>
            <person name="Koebnik R."/>
            <person name="Lu H."/>
            <person name="Furutani A."/>
            <person name="Angiuoli S.V."/>
            <person name="Patil P.B."/>
            <person name="Van Sluys M.A."/>
            <person name="Ryan R.P."/>
            <person name="Meyer D.F."/>
            <person name="Han S.W."/>
            <person name="Aparna G."/>
            <person name="Rajaram M."/>
            <person name="Delcher A.L."/>
            <person name="Phillippy A.M."/>
            <person name="Puiu D."/>
            <person name="Schatz M.C."/>
            <person name="Shumway M."/>
            <person name="Sommer D.D."/>
            <person name="Trapnell C."/>
            <person name="Benahmed F."/>
            <person name="Dimitrov G."/>
            <person name="Madupu R."/>
            <person name="Radune D."/>
            <person name="Sullivan S."/>
            <person name="Jha G."/>
            <person name="Ishihara H."/>
            <person name="Lee S.W."/>
            <person name="Pandey A."/>
            <person name="Sharma V."/>
            <person name="Sriariyanun M."/>
            <person name="Szurek B."/>
            <person name="Vera-Cruz C.M."/>
            <person name="Dorman K.S."/>
            <person name="Ronald P.C."/>
            <person name="Verdier V."/>
            <person name="Dow J.M."/>
            <person name="Sonti R.V."/>
            <person name="Tsuge S."/>
            <person name="Brendel V.P."/>
            <person name="Rabinowicz P.D."/>
            <person name="Leach J.E."/>
            <person name="White F.F."/>
            <person name="Salzberg S.L."/>
        </authorList>
    </citation>
    <scope>NUCLEOTIDE SEQUENCE [LARGE SCALE GENOMIC DNA]</scope>
    <source>
        <strain evidence="4 5">BLS256</strain>
    </source>
</reference>
<organism evidence="4 5">
    <name type="scientific">Xanthomonas oryzae pv. oryzicola (strain BLS256)</name>
    <dbReference type="NCBI Taxonomy" id="383407"/>
    <lineage>
        <taxon>Bacteria</taxon>
        <taxon>Pseudomonadati</taxon>
        <taxon>Pseudomonadota</taxon>
        <taxon>Gammaproteobacteria</taxon>
        <taxon>Lysobacterales</taxon>
        <taxon>Lysobacteraceae</taxon>
        <taxon>Xanthomonas</taxon>
    </lineage>
</organism>
<feature type="DNA-binding region" description="H-T-H motif" evidence="2">
    <location>
        <begin position="38"/>
        <end position="57"/>
    </location>
</feature>